<dbReference type="Gene3D" id="3.40.50.1980">
    <property type="entry name" value="Nitrogenase molybdenum iron protein domain"/>
    <property type="match status" value="2"/>
</dbReference>
<accession>A0ABS4J000</accession>
<dbReference type="InterPro" id="IPR002491">
    <property type="entry name" value="ABC_transptr_periplasmic_BD"/>
</dbReference>
<reference evidence="4 5" key="1">
    <citation type="submission" date="2021-03" db="EMBL/GenBank/DDBJ databases">
        <title>Genomic Encyclopedia of Type Strains, Phase IV (KMG-IV): sequencing the most valuable type-strain genomes for metagenomic binning, comparative biology and taxonomic classification.</title>
        <authorList>
            <person name="Goeker M."/>
        </authorList>
    </citation>
    <scope>NUCLEOTIDE SEQUENCE [LARGE SCALE GENOMIC DNA]</scope>
    <source>
        <strain evidence="4 5">DSM 26048</strain>
    </source>
</reference>
<evidence type="ECO:0000256" key="2">
    <source>
        <dbReference type="SAM" id="SignalP"/>
    </source>
</evidence>
<dbReference type="PANTHER" id="PTHR30535">
    <property type="entry name" value="VITAMIN B12-BINDING PROTEIN"/>
    <property type="match status" value="1"/>
</dbReference>
<keyword evidence="5" id="KW-1185">Reference proteome</keyword>
<dbReference type="PROSITE" id="PS51257">
    <property type="entry name" value="PROKAR_LIPOPROTEIN"/>
    <property type="match status" value="1"/>
</dbReference>
<comment type="similarity">
    <text evidence="1">Belongs to the bacterial solute-binding protein 8 family.</text>
</comment>
<evidence type="ECO:0000259" key="3">
    <source>
        <dbReference type="PROSITE" id="PS50983"/>
    </source>
</evidence>
<feature type="chain" id="PRO_5047408359" evidence="2">
    <location>
        <begin position="20"/>
        <end position="310"/>
    </location>
</feature>
<evidence type="ECO:0000256" key="1">
    <source>
        <dbReference type="ARBA" id="ARBA00008814"/>
    </source>
</evidence>
<dbReference type="Pfam" id="PF01497">
    <property type="entry name" value="Peripla_BP_2"/>
    <property type="match status" value="1"/>
</dbReference>
<comment type="caution">
    <text evidence="4">The sequence shown here is derived from an EMBL/GenBank/DDBJ whole genome shotgun (WGS) entry which is preliminary data.</text>
</comment>
<evidence type="ECO:0000313" key="5">
    <source>
        <dbReference type="Proteomes" id="UP001519287"/>
    </source>
</evidence>
<organism evidence="4 5">
    <name type="scientific">Paenibacillus eucommiae</name>
    <dbReference type="NCBI Taxonomy" id="1355755"/>
    <lineage>
        <taxon>Bacteria</taxon>
        <taxon>Bacillati</taxon>
        <taxon>Bacillota</taxon>
        <taxon>Bacilli</taxon>
        <taxon>Bacillales</taxon>
        <taxon>Paenibacillaceae</taxon>
        <taxon>Paenibacillus</taxon>
    </lineage>
</organism>
<dbReference type="RefSeq" id="WP_312894727.1">
    <property type="nucleotide sequence ID" value="NZ_JAGGLB010000017.1"/>
</dbReference>
<dbReference type="Proteomes" id="UP001519287">
    <property type="component" value="Unassembled WGS sequence"/>
</dbReference>
<dbReference type="SUPFAM" id="SSF53807">
    <property type="entry name" value="Helical backbone' metal receptor"/>
    <property type="match status" value="1"/>
</dbReference>
<dbReference type="InterPro" id="IPR050902">
    <property type="entry name" value="ABC_Transporter_SBP"/>
</dbReference>
<sequence length="310" mass="33268">MRRLIALLLVTALVTGIMAGCGAMAMQEETGDAAIAVVDFAQRKIGFDQSPERIVALGNGEVDIIYALGGEVVGRPQAEGKLVNEAAGKAEEIGSVHTVDLERIAALKPDVVLGNYPINVNDVPLLEGIGVKVVLTQANSIDDIRRQIQLFAAILGREERADELVAEMDTSLLQSAEQPADEQRVLLVYGAPGTYLAALPNSLAGNILEEAGGTNVASQFPSMQNFPQYAQLNTERIVQAAPDIILIMTHGSTEEVEAGFRREMESNSAWSSLEAVRDGRIHVLPAELFGTNPGTRVAQAVLHLRELLWP</sequence>
<dbReference type="PROSITE" id="PS50983">
    <property type="entry name" value="FE_B12_PBP"/>
    <property type="match status" value="1"/>
</dbReference>
<feature type="domain" description="Fe/B12 periplasmic-binding" evidence="3">
    <location>
        <begin position="53"/>
        <end position="310"/>
    </location>
</feature>
<evidence type="ECO:0000313" key="4">
    <source>
        <dbReference type="EMBL" id="MBP1993172.1"/>
    </source>
</evidence>
<keyword evidence="2" id="KW-0732">Signal</keyword>
<gene>
    <name evidence="4" type="ORF">J2Z66_004789</name>
</gene>
<dbReference type="PANTHER" id="PTHR30535:SF34">
    <property type="entry name" value="MOLYBDATE-BINDING PROTEIN MOLA"/>
    <property type="match status" value="1"/>
</dbReference>
<name>A0ABS4J000_9BACL</name>
<protein>
    <submittedName>
        <fullName evidence="4">Iron complex transport system substrate-binding protein</fullName>
    </submittedName>
</protein>
<feature type="signal peptide" evidence="2">
    <location>
        <begin position="1"/>
        <end position="19"/>
    </location>
</feature>
<dbReference type="EMBL" id="JAGGLB010000017">
    <property type="protein sequence ID" value="MBP1993172.1"/>
    <property type="molecule type" value="Genomic_DNA"/>
</dbReference>
<proteinExistence type="inferred from homology"/>